<proteinExistence type="predicted"/>
<dbReference type="EMBL" id="MT141545">
    <property type="protein sequence ID" value="QJA65819.1"/>
    <property type="molecule type" value="Genomic_DNA"/>
</dbReference>
<reference evidence="3" key="1">
    <citation type="submission" date="2020-03" db="EMBL/GenBank/DDBJ databases">
        <title>The deep terrestrial virosphere.</title>
        <authorList>
            <person name="Holmfeldt K."/>
            <person name="Nilsson E."/>
            <person name="Simone D."/>
            <person name="Lopez-Fernandez M."/>
            <person name="Wu X."/>
            <person name="de Brujin I."/>
            <person name="Lundin D."/>
            <person name="Andersson A."/>
            <person name="Bertilsson S."/>
            <person name="Dopson M."/>
        </authorList>
    </citation>
    <scope>NUCLEOTIDE SEQUENCE</scope>
    <source>
        <strain evidence="3">MM415A00125</strain>
        <strain evidence="2">MM415B00372</strain>
    </source>
</reference>
<dbReference type="AlphaFoldDB" id="A0A6M3Y7X4"/>
<feature type="region of interest" description="Disordered" evidence="1">
    <location>
        <begin position="1"/>
        <end position="30"/>
    </location>
</feature>
<accession>A0A6M3Y7X4</accession>
<dbReference type="EMBL" id="MT145192">
    <property type="protein sequence ID" value="QJI04976.1"/>
    <property type="molecule type" value="Genomic_DNA"/>
</dbReference>
<evidence type="ECO:0000313" key="3">
    <source>
        <dbReference type="EMBL" id="QJI04976.1"/>
    </source>
</evidence>
<evidence type="ECO:0000256" key="1">
    <source>
        <dbReference type="SAM" id="MobiDB-lite"/>
    </source>
</evidence>
<protein>
    <submittedName>
        <fullName evidence="3">Uncharacterized protein</fullName>
    </submittedName>
</protein>
<gene>
    <name evidence="3" type="ORF">MM415A00125_0069</name>
    <name evidence="2" type="ORF">MM415B00372_0010</name>
</gene>
<organism evidence="3">
    <name type="scientific">viral metagenome</name>
    <dbReference type="NCBI Taxonomy" id="1070528"/>
    <lineage>
        <taxon>unclassified sequences</taxon>
        <taxon>metagenomes</taxon>
        <taxon>organismal metagenomes</taxon>
    </lineage>
</organism>
<evidence type="ECO:0000313" key="2">
    <source>
        <dbReference type="EMBL" id="QJA65819.1"/>
    </source>
</evidence>
<sequence length="53" mass="5957">MPVRISKVKGGYSVKTPHGTKAKRTTKANAESQKRLLNAIEHGWVPTSKRKKR</sequence>
<name>A0A6M3Y7X4_9ZZZZ</name>